<feature type="region of interest" description="Disordered" evidence="1">
    <location>
        <begin position="231"/>
        <end position="278"/>
    </location>
</feature>
<sequence length="287" mass="32480">MSVLYNQQPTEGYPKVVDWLVGDRRTWNLKSGASTLCNTRRLFPLTFRPVFDLLGSCRHRWRRKQNFPSHPGQASKPALLKHAIVLHAACVAWSWRPRPRVPLHDLAPTGPCFTRSRSVLHVPSLLSPHCSPTFRSRRMHLRRRDRCRNGGIIPPRDRGFLPPHDDLSRCAYPIPFHLLPASAHGGRRRSRPARHGGRCRREDALWQFRIPPLLLSPDNLLLAPPRLRPGPTRSLMASSIQQAAGKERADSRGGRNPESLPAARAVAGPDVGGEVSREECRCWTPRR</sequence>
<dbReference type="Gramene" id="TKW32664">
    <property type="protein sequence ID" value="TKW32664"/>
    <property type="gene ID" value="SEVIR_2G182700v2"/>
</dbReference>
<gene>
    <name evidence="2" type="ORF">SEVIR_2G182700v2</name>
</gene>
<evidence type="ECO:0000313" key="3">
    <source>
        <dbReference type="Proteomes" id="UP000298652"/>
    </source>
</evidence>
<evidence type="ECO:0000256" key="1">
    <source>
        <dbReference type="SAM" id="MobiDB-lite"/>
    </source>
</evidence>
<protein>
    <submittedName>
        <fullName evidence="2">Uncharacterized protein</fullName>
    </submittedName>
</protein>
<organism evidence="2 3">
    <name type="scientific">Setaria viridis</name>
    <name type="common">Green bristlegrass</name>
    <name type="synonym">Setaria italica subsp. viridis</name>
    <dbReference type="NCBI Taxonomy" id="4556"/>
    <lineage>
        <taxon>Eukaryota</taxon>
        <taxon>Viridiplantae</taxon>
        <taxon>Streptophyta</taxon>
        <taxon>Embryophyta</taxon>
        <taxon>Tracheophyta</taxon>
        <taxon>Spermatophyta</taxon>
        <taxon>Magnoliopsida</taxon>
        <taxon>Liliopsida</taxon>
        <taxon>Poales</taxon>
        <taxon>Poaceae</taxon>
        <taxon>PACMAD clade</taxon>
        <taxon>Panicoideae</taxon>
        <taxon>Panicodae</taxon>
        <taxon>Paniceae</taxon>
        <taxon>Cenchrinae</taxon>
        <taxon>Setaria</taxon>
    </lineage>
</organism>
<dbReference type="AlphaFoldDB" id="A0A4U6VUH7"/>
<dbReference type="EMBL" id="CM016553">
    <property type="protein sequence ID" value="TKW32665.1"/>
    <property type="molecule type" value="Genomic_DNA"/>
</dbReference>
<dbReference type="EMBL" id="CM016553">
    <property type="protein sequence ID" value="TKW32664.1"/>
    <property type="molecule type" value="Genomic_DNA"/>
</dbReference>
<proteinExistence type="predicted"/>
<evidence type="ECO:0000313" key="2">
    <source>
        <dbReference type="EMBL" id="TKW32665.1"/>
    </source>
</evidence>
<dbReference type="Gramene" id="TKW32665">
    <property type="protein sequence ID" value="TKW32665"/>
    <property type="gene ID" value="SEVIR_2G182700v2"/>
</dbReference>
<reference evidence="2 3" key="1">
    <citation type="submission" date="2019-03" db="EMBL/GenBank/DDBJ databases">
        <title>WGS assembly of Setaria viridis.</title>
        <authorList>
            <person name="Huang P."/>
            <person name="Jenkins J."/>
            <person name="Grimwood J."/>
            <person name="Barry K."/>
            <person name="Healey A."/>
            <person name="Mamidi S."/>
            <person name="Sreedasyam A."/>
            <person name="Shu S."/>
            <person name="Feldman M."/>
            <person name="Wu J."/>
            <person name="Yu Y."/>
            <person name="Chen C."/>
            <person name="Johnson J."/>
            <person name="Rokhsar D."/>
            <person name="Baxter I."/>
            <person name="Schmutz J."/>
            <person name="Brutnell T."/>
            <person name="Kellogg E."/>
        </authorList>
    </citation>
    <scope>NUCLEOTIDE SEQUENCE [LARGE SCALE GENOMIC DNA]</scope>
    <source>
        <strain evidence="3">cv. A10</strain>
    </source>
</reference>
<keyword evidence="3" id="KW-1185">Reference proteome</keyword>
<accession>A0A4U6VUH7</accession>
<feature type="compositionally biased region" description="Basic and acidic residues" evidence="1">
    <location>
        <begin position="245"/>
        <end position="255"/>
    </location>
</feature>
<name>A0A4U6VUH7_SETVI</name>
<dbReference type="EMBL" id="CM016553">
    <property type="protein sequence ID" value="TKW32663.1"/>
    <property type="molecule type" value="Genomic_DNA"/>
</dbReference>
<dbReference type="Proteomes" id="UP000298652">
    <property type="component" value="Chromosome 2"/>
</dbReference>
<dbReference type="Gramene" id="TKW32663">
    <property type="protein sequence ID" value="TKW32663"/>
    <property type="gene ID" value="SEVIR_2G182700v2"/>
</dbReference>